<dbReference type="SMART" id="SM00646">
    <property type="entry name" value="Ami_3"/>
    <property type="match status" value="1"/>
</dbReference>
<name>A0A0P9ADX3_9CLOT</name>
<proteinExistence type="predicted"/>
<dbReference type="GO" id="GO:0009253">
    <property type="term" value="P:peptidoglycan catabolic process"/>
    <property type="evidence" value="ECO:0007669"/>
    <property type="project" value="InterPro"/>
</dbReference>
<keyword evidence="4" id="KW-1185">Reference proteome</keyword>
<dbReference type="PANTHER" id="PTHR30404">
    <property type="entry name" value="N-ACETYLMURAMOYL-L-ALANINE AMIDASE"/>
    <property type="match status" value="1"/>
</dbReference>
<feature type="domain" description="MurNAc-LAA" evidence="2">
    <location>
        <begin position="61"/>
        <end position="171"/>
    </location>
</feature>
<evidence type="ECO:0000313" key="3">
    <source>
        <dbReference type="EMBL" id="KPU43415.1"/>
    </source>
</evidence>
<comment type="caution">
    <text evidence="3">The sequence shown here is derived from an EMBL/GenBank/DDBJ whole genome shotgun (WGS) entry which is preliminary data.</text>
</comment>
<evidence type="ECO:0000313" key="4">
    <source>
        <dbReference type="Proteomes" id="UP000050326"/>
    </source>
</evidence>
<dbReference type="EMBL" id="LKET01000039">
    <property type="protein sequence ID" value="KPU43415.1"/>
    <property type="molecule type" value="Genomic_DNA"/>
</dbReference>
<dbReference type="OrthoDB" id="9772024at2"/>
<evidence type="ECO:0000259" key="2">
    <source>
        <dbReference type="SMART" id="SM00646"/>
    </source>
</evidence>
<evidence type="ECO:0000256" key="1">
    <source>
        <dbReference type="ARBA" id="ARBA00022801"/>
    </source>
</evidence>
<protein>
    <submittedName>
        <fullName evidence="3">N-acetylmuramoyl-L-alanine amidase LytC</fullName>
        <ecNumber evidence="3">3.5.1.28</ecNumber>
    </submittedName>
</protein>
<reference evidence="3 4" key="1">
    <citation type="submission" date="2015-09" db="EMBL/GenBank/DDBJ databases">
        <title>Genome sequence of Oxobacter pfennigii DSM 3222.</title>
        <authorList>
            <person name="Poehlein A."/>
            <person name="Bengelsdorf F.R."/>
            <person name="Schiel-Bengelsdorf B."/>
            <person name="Duerre P."/>
            <person name="Daniel R."/>
        </authorList>
    </citation>
    <scope>NUCLEOTIDE SEQUENCE [LARGE SCALE GENOMIC DNA]</scope>
    <source>
        <strain evidence="3 4">DSM 3222</strain>
    </source>
</reference>
<dbReference type="InterPro" id="IPR002508">
    <property type="entry name" value="MurNAc-LAA_cat"/>
</dbReference>
<dbReference type="CDD" id="cd02696">
    <property type="entry name" value="MurNAc-LAA"/>
    <property type="match status" value="1"/>
</dbReference>
<keyword evidence="1 3" id="KW-0378">Hydrolase</keyword>
<gene>
    <name evidence="3" type="primary">lytC_14</name>
    <name evidence="3" type="ORF">OXPF_28560</name>
</gene>
<accession>A0A0P9ADX3</accession>
<dbReference type="PATRIC" id="fig|36849.3.peg.3020"/>
<dbReference type="PANTHER" id="PTHR30404:SF0">
    <property type="entry name" value="N-ACETYLMURAMOYL-L-ALANINE AMIDASE AMIC"/>
    <property type="match status" value="1"/>
</dbReference>
<dbReference type="InterPro" id="IPR050695">
    <property type="entry name" value="N-acetylmuramoyl_amidase_3"/>
</dbReference>
<dbReference type="GO" id="GO:0008745">
    <property type="term" value="F:N-acetylmuramoyl-L-alanine amidase activity"/>
    <property type="evidence" value="ECO:0007669"/>
    <property type="project" value="UniProtKB-EC"/>
</dbReference>
<dbReference type="AlphaFoldDB" id="A0A0P9ADX3"/>
<dbReference type="Pfam" id="PF01520">
    <property type="entry name" value="Amidase_3"/>
    <property type="match status" value="1"/>
</dbReference>
<organism evidence="3 4">
    <name type="scientific">Oxobacter pfennigii</name>
    <dbReference type="NCBI Taxonomy" id="36849"/>
    <lineage>
        <taxon>Bacteria</taxon>
        <taxon>Bacillati</taxon>
        <taxon>Bacillota</taxon>
        <taxon>Clostridia</taxon>
        <taxon>Eubacteriales</taxon>
        <taxon>Clostridiaceae</taxon>
        <taxon>Oxobacter</taxon>
    </lineage>
</organism>
<dbReference type="Gene3D" id="3.40.630.40">
    <property type="entry name" value="Zn-dependent exopeptidases"/>
    <property type="match status" value="1"/>
</dbReference>
<dbReference type="SUPFAM" id="SSF53187">
    <property type="entry name" value="Zn-dependent exopeptidases"/>
    <property type="match status" value="1"/>
</dbReference>
<dbReference type="STRING" id="36849.OXPF_28560"/>
<dbReference type="Proteomes" id="UP000050326">
    <property type="component" value="Unassembled WGS sequence"/>
</dbReference>
<dbReference type="EC" id="3.5.1.28" evidence="3"/>
<dbReference type="GO" id="GO:0030288">
    <property type="term" value="C:outer membrane-bounded periplasmic space"/>
    <property type="evidence" value="ECO:0007669"/>
    <property type="project" value="TreeGrafter"/>
</dbReference>
<sequence length="225" mass="25359">MKICIDAGHGGKTPGAQGKKTLEKYINLELALKLRDELVKNGIEVIMTRTTDVYIELKERCDIANKNKCDYFISIHCNSFTDTSVSGTETYYYNGSKEGMELARAIQNAAVQYSKNKDRGIKTASYYVLVYTAMPAVLLETAFISNENEENMLMDKTWQEGFVKNISSAILNYLGIKPNDGTIPEEPGSSGRELSDEDRQKAIEELERMLELMTQSVNKLKDIIR</sequence>
<dbReference type="RefSeq" id="WP_054875862.1">
    <property type="nucleotide sequence ID" value="NZ_LKET01000039.1"/>
</dbReference>